<gene>
    <name evidence="11" type="ORF">AFK71_09390</name>
</gene>
<evidence type="ECO:0000313" key="12">
    <source>
        <dbReference type="Proteomes" id="UP000036780"/>
    </source>
</evidence>
<proteinExistence type="inferred from homology"/>
<dbReference type="PATRIC" id="fig|1473.5.peg.348"/>
<dbReference type="OrthoDB" id="2360475at2"/>
<comment type="subcellular location">
    <subcellularLocation>
        <location evidence="1">Cell membrane</location>
        <topology evidence="1">Multi-pass membrane protein</topology>
    </subcellularLocation>
</comment>
<evidence type="ECO:0000256" key="8">
    <source>
        <dbReference type="SAM" id="Phobius"/>
    </source>
</evidence>
<feature type="domain" description="Tyrosine-protein kinase G-rich" evidence="10">
    <location>
        <begin position="145"/>
        <end position="195"/>
    </location>
</feature>
<sequence length="254" mass="28018">MEETISLKEIFAVLKKRIKLILACIFGAAVIAAIVSYFVLTPTYEANSSFIVNQSQQDSQTQYNVDEIRTNVELINTYNVIIKSARILNQVVDELNLDMTSDELAEKIQVSSEEQSQVVTVTATDSSPELAVEMANTTVTTFQNEIPELMNVDNVNILSEAELEPNPSPVSPNSMLNIAIAIVLGAMIGVGIAFLLEYLDNTITSEEDVEKQLGTPVLGTISSIQEKDISEQQFRPQPSNQERGTHHVEQKKSV</sequence>
<dbReference type="Proteomes" id="UP000036780">
    <property type="component" value="Unassembled WGS sequence"/>
</dbReference>
<evidence type="ECO:0000313" key="11">
    <source>
        <dbReference type="EMBL" id="KNE18801.1"/>
    </source>
</evidence>
<accession>A0A0L0QJS3</accession>
<keyword evidence="6 8" id="KW-0472">Membrane</keyword>
<comment type="caution">
    <text evidence="11">The sequence shown here is derived from an EMBL/GenBank/DDBJ whole genome shotgun (WGS) entry which is preliminary data.</text>
</comment>
<protein>
    <submittedName>
        <fullName evidence="11">Capsular biosynthesis protein</fullName>
    </submittedName>
</protein>
<evidence type="ECO:0000259" key="9">
    <source>
        <dbReference type="Pfam" id="PF02706"/>
    </source>
</evidence>
<evidence type="ECO:0000256" key="2">
    <source>
        <dbReference type="ARBA" id="ARBA00006683"/>
    </source>
</evidence>
<dbReference type="EMBL" id="LGTO01000007">
    <property type="protein sequence ID" value="KNE18801.1"/>
    <property type="molecule type" value="Genomic_DNA"/>
</dbReference>
<evidence type="ECO:0000256" key="1">
    <source>
        <dbReference type="ARBA" id="ARBA00004651"/>
    </source>
</evidence>
<comment type="similarity">
    <text evidence="2">Belongs to the CpsC/CapA family.</text>
</comment>
<feature type="compositionally biased region" description="Basic and acidic residues" evidence="7">
    <location>
        <begin position="243"/>
        <end position="254"/>
    </location>
</feature>
<evidence type="ECO:0000259" key="10">
    <source>
        <dbReference type="Pfam" id="PF13807"/>
    </source>
</evidence>
<dbReference type="Pfam" id="PF02706">
    <property type="entry name" value="Wzz"/>
    <property type="match status" value="1"/>
</dbReference>
<name>A0A0L0QJS3_VIRPA</name>
<feature type="region of interest" description="Disordered" evidence="7">
    <location>
        <begin position="226"/>
        <end position="254"/>
    </location>
</feature>
<feature type="transmembrane region" description="Helical" evidence="8">
    <location>
        <begin position="175"/>
        <end position="196"/>
    </location>
</feature>
<dbReference type="Pfam" id="PF13807">
    <property type="entry name" value="GNVR"/>
    <property type="match status" value="1"/>
</dbReference>
<evidence type="ECO:0000256" key="6">
    <source>
        <dbReference type="ARBA" id="ARBA00023136"/>
    </source>
</evidence>
<organism evidence="11 12">
    <name type="scientific">Virgibacillus pantothenticus</name>
    <dbReference type="NCBI Taxonomy" id="1473"/>
    <lineage>
        <taxon>Bacteria</taxon>
        <taxon>Bacillati</taxon>
        <taxon>Bacillota</taxon>
        <taxon>Bacilli</taxon>
        <taxon>Bacillales</taxon>
        <taxon>Bacillaceae</taxon>
        <taxon>Virgibacillus</taxon>
    </lineage>
</organism>
<evidence type="ECO:0000256" key="4">
    <source>
        <dbReference type="ARBA" id="ARBA00022692"/>
    </source>
</evidence>
<evidence type="ECO:0000256" key="7">
    <source>
        <dbReference type="SAM" id="MobiDB-lite"/>
    </source>
</evidence>
<dbReference type="GO" id="GO:0005886">
    <property type="term" value="C:plasma membrane"/>
    <property type="evidence" value="ECO:0007669"/>
    <property type="project" value="UniProtKB-SubCell"/>
</dbReference>
<dbReference type="PANTHER" id="PTHR32309">
    <property type="entry name" value="TYROSINE-PROTEIN KINASE"/>
    <property type="match status" value="1"/>
</dbReference>
<keyword evidence="12" id="KW-1185">Reference proteome</keyword>
<dbReference type="PANTHER" id="PTHR32309:SF13">
    <property type="entry name" value="FERRIC ENTEROBACTIN TRANSPORT PROTEIN FEPE"/>
    <property type="match status" value="1"/>
</dbReference>
<dbReference type="InterPro" id="IPR032807">
    <property type="entry name" value="GNVR"/>
</dbReference>
<evidence type="ECO:0000256" key="5">
    <source>
        <dbReference type="ARBA" id="ARBA00022989"/>
    </source>
</evidence>
<keyword evidence="4 8" id="KW-0812">Transmembrane</keyword>
<keyword evidence="3" id="KW-1003">Cell membrane</keyword>
<dbReference type="InterPro" id="IPR003856">
    <property type="entry name" value="LPS_length_determ_N"/>
</dbReference>
<feature type="transmembrane region" description="Helical" evidence="8">
    <location>
        <begin position="20"/>
        <end position="40"/>
    </location>
</feature>
<dbReference type="AlphaFoldDB" id="A0A0L0QJS3"/>
<feature type="domain" description="Polysaccharide chain length determinant N-terminal" evidence="9">
    <location>
        <begin position="3"/>
        <end position="95"/>
    </location>
</feature>
<dbReference type="GO" id="GO:0004713">
    <property type="term" value="F:protein tyrosine kinase activity"/>
    <property type="evidence" value="ECO:0007669"/>
    <property type="project" value="TreeGrafter"/>
</dbReference>
<evidence type="ECO:0000256" key="3">
    <source>
        <dbReference type="ARBA" id="ARBA00022475"/>
    </source>
</evidence>
<dbReference type="InterPro" id="IPR050445">
    <property type="entry name" value="Bact_polysacc_biosynth/exp"/>
</dbReference>
<dbReference type="GeneID" id="66871767"/>
<feature type="compositionally biased region" description="Polar residues" evidence="7">
    <location>
        <begin position="231"/>
        <end position="242"/>
    </location>
</feature>
<dbReference type="RefSeq" id="WP_050351290.1">
    <property type="nucleotide sequence ID" value="NZ_CP073011.1"/>
</dbReference>
<keyword evidence="5 8" id="KW-1133">Transmembrane helix</keyword>
<reference evidence="12" key="1">
    <citation type="submission" date="2015-07" db="EMBL/GenBank/DDBJ databases">
        <title>Fjat-10053 dsm26.</title>
        <authorList>
            <person name="Liu B."/>
            <person name="Wang J."/>
            <person name="Zhu Y."/>
            <person name="Liu G."/>
            <person name="Chen Q."/>
            <person name="Chen Z."/>
            <person name="Lan J."/>
            <person name="Che J."/>
            <person name="Ge C."/>
            <person name="Shi H."/>
            <person name="Pan Z."/>
            <person name="Liu X."/>
        </authorList>
    </citation>
    <scope>NUCLEOTIDE SEQUENCE [LARGE SCALE GENOMIC DNA]</scope>
    <source>
        <strain evidence="12">DSM 26</strain>
    </source>
</reference>